<dbReference type="Proteomes" id="UP000003113">
    <property type="component" value="Unassembled WGS sequence"/>
</dbReference>
<gene>
    <name evidence="2" type="ORF">KYC_02334</name>
</gene>
<reference evidence="2 3" key="1">
    <citation type="journal article" date="2012" name="J. Bacteriol.">
        <title>Genome sequence of the highly efficient arsenite-oxidizing bacterium Achromobacter arsenitoxydans SY8.</title>
        <authorList>
            <person name="Li X."/>
            <person name="Hu Y."/>
            <person name="Gong J."/>
            <person name="Lin Y."/>
            <person name="Johnstone L."/>
            <person name="Rensing C."/>
            <person name="Wang G."/>
        </authorList>
    </citation>
    <scope>NUCLEOTIDE SEQUENCE [LARGE SCALE GENOMIC DNA]</scope>
    <source>
        <strain evidence="2 3">SY8</strain>
    </source>
</reference>
<feature type="transmembrane region" description="Helical" evidence="1">
    <location>
        <begin position="71"/>
        <end position="95"/>
    </location>
</feature>
<feature type="transmembrane region" description="Helical" evidence="1">
    <location>
        <begin position="6"/>
        <end position="22"/>
    </location>
</feature>
<dbReference type="PATRIC" id="fig|477184.5.peg.457"/>
<protein>
    <submittedName>
        <fullName evidence="2">Uncharacterized protein</fullName>
    </submittedName>
</protein>
<organism evidence="2 3">
    <name type="scientific">Achromobacter arsenitoxydans SY8</name>
    <dbReference type="NCBI Taxonomy" id="477184"/>
    <lineage>
        <taxon>Bacteria</taxon>
        <taxon>Pseudomonadati</taxon>
        <taxon>Pseudomonadota</taxon>
        <taxon>Betaproteobacteria</taxon>
        <taxon>Burkholderiales</taxon>
        <taxon>Alcaligenaceae</taxon>
        <taxon>Achromobacter</taxon>
    </lineage>
</organism>
<name>H0F135_9BURK</name>
<feature type="transmembrane region" description="Helical" evidence="1">
    <location>
        <begin position="138"/>
        <end position="159"/>
    </location>
</feature>
<evidence type="ECO:0000313" key="3">
    <source>
        <dbReference type="Proteomes" id="UP000003113"/>
    </source>
</evidence>
<sequence>MIYIAGALLLALMLGAVVYRRMQRRDGDSARAIGRDLLAGAAIFAFAGPPVAILVIAVSMAIASWSADSLMLAIFGLPWSYIFGIVPALFCGMTAGALKPVAPSRLAVARMGVVGAVYAFAFLLTFGGRDLTWSSTVFPLYMGALPGAIAAMVCARLLYGKKAQAGTNAPATAPADLQAGDDAAAAGKPNEH</sequence>
<keyword evidence="1" id="KW-0472">Membrane</keyword>
<dbReference type="EMBL" id="AGUF01000010">
    <property type="protein sequence ID" value="EHK68073.1"/>
    <property type="molecule type" value="Genomic_DNA"/>
</dbReference>
<proteinExistence type="predicted"/>
<dbReference type="AlphaFoldDB" id="H0F135"/>
<keyword evidence="3" id="KW-1185">Reference proteome</keyword>
<comment type="caution">
    <text evidence="2">The sequence shown here is derived from an EMBL/GenBank/DDBJ whole genome shotgun (WGS) entry which is preliminary data.</text>
</comment>
<feature type="transmembrane region" description="Helical" evidence="1">
    <location>
        <begin position="43"/>
        <end position="65"/>
    </location>
</feature>
<keyword evidence="1" id="KW-1133">Transmembrane helix</keyword>
<feature type="transmembrane region" description="Helical" evidence="1">
    <location>
        <begin position="107"/>
        <end position="126"/>
    </location>
</feature>
<dbReference type="STRING" id="477184.KYC_02334"/>
<keyword evidence="1" id="KW-0812">Transmembrane</keyword>
<evidence type="ECO:0000256" key="1">
    <source>
        <dbReference type="SAM" id="Phobius"/>
    </source>
</evidence>
<evidence type="ECO:0000313" key="2">
    <source>
        <dbReference type="EMBL" id="EHK68073.1"/>
    </source>
</evidence>
<accession>H0F135</accession>